<keyword evidence="7" id="KW-0862">Zinc</keyword>
<dbReference type="InterPro" id="IPR008915">
    <property type="entry name" value="Peptidase_M50"/>
</dbReference>
<keyword evidence="4" id="KW-0645">Protease</keyword>
<evidence type="ECO:0000256" key="3">
    <source>
        <dbReference type="ARBA" id="ARBA00007931"/>
    </source>
</evidence>
<evidence type="ECO:0000256" key="9">
    <source>
        <dbReference type="ARBA" id="ARBA00023049"/>
    </source>
</evidence>
<keyword evidence="5 11" id="KW-0812">Transmembrane</keyword>
<accession>A0A2M8DQP9</accession>
<dbReference type="PANTHER" id="PTHR42837:SF2">
    <property type="entry name" value="MEMBRANE METALLOPROTEASE ARASP2, CHLOROPLASTIC-RELATED"/>
    <property type="match status" value="1"/>
</dbReference>
<comment type="subcellular location">
    <subcellularLocation>
        <location evidence="2">Membrane</location>
        <topology evidence="2">Multi-pass membrane protein</topology>
    </subcellularLocation>
</comment>
<keyword evidence="10 11" id="KW-0472">Membrane</keyword>
<evidence type="ECO:0000256" key="4">
    <source>
        <dbReference type="ARBA" id="ARBA00022670"/>
    </source>
</evidence>
<evidence type="ECO:0000256" key="11">
    <source>
        <dbReference type="SAM" id="Phobius"/>
    </source>
</evidence>
<evidence type="ECO:0000256" key="1">
    <source>
        <dbReference type="ARBA" id="ARBA00001947"/>
    </source>
</evidence>
<dbReference type="GO" id="GO:0006508">
    <property type="term" value="P:proteolysis"/>
    <property type="evidence" value="ECO:0007669"/>
    <property type="project" value="UniProtKB-KW"/>
</dbReference>
<dbReference type="AlphaFoldDB" id="A0A2M8DQP9"/>
<dbReference type="EMBL" id="PFSY01000153">
    <property type="protein sequence ID" value="PJC01558.1"/>
    <property type="molecule type" value="Genomic_DNA"/>
</dbReference>
<proteinExistence type="inferred from homology"/>
<evidence type="ECO:0000259" key="12">
    <source>
        <dbReference type="Pfam" id="PF02163"/>
    </source>
</evidence>
<dbReference type="GO" id="GO:0016020">
    <property type="term" value="C:membrane"/>
    <property type="evidence" value="ECO:0007669"/>
    <property type="project" value="UniProtKB-SubCell"/>
</dbReference>
<comment type="similarity">
    <text evidence="3">Belongs to the peptidase M50B family.</text>
</comment>
<dbReference type="InterPro" id="IPR004387">
    <property type="entry name" value="Pept_M50_Zn"/>
</dbReference>
<evidence type="ECO:0000313" key="13">
    <source>
        <dbReference type="EMBL" id="PJC01558.1"/>
    </source>
</evidence>
<name>A0A2M8DQP9_9BACT</name>
<dbReference type="PANTHER" id="PTHR42837">
    <property type="entry name" value="REGULATOR OF SIGMA-E PROTEASE RSEP"/>
    <property type="match status" value="1"/>
</dbReference>
<feature type="transmembrane region" description="Helical" evidence="11">
    <location>
        <begin position="147"/>
        <end position="165"/>
    </location>
</feature>
<keyword evidence="8 11" id="KW-1133">Transmembrane helix</keyword>
<dbReference type="Pfam" id="PF02163">
    <property type="entry name" value="Peptidase_M50"/>
    <property type="match status" value="1"/>
</dbReference>
<feature type="transmembrane region" description="Helical" evidence="11">
    <location>
        <begin position="88"/>
        <end position="114"/>
    </location>
</feature>
<comment type="cofactor">
    <cofactor evidence="1">
        <name>Zn(2+)</name>
        <dbReference type="ChEBI" id="CHEBI:29105"/>
    </cofactor>
</comment>
<reference evidence="14" key="1">
    <citation type="submission" date="2017-09" db="EMBL/GenBank/DDBJ databases">
        <title>Depth-based differentiation of microbial function through sediment-hosted aquifers and enrichment of novel symbionts in the deep terrestrial subsurface.</title>
        <authorList>
            <person name="Probst A.J."/>
            <person name="Ladd B."/>
            <person name="Jarett J.K."/>
            <person name="Geller-Mcgrath D.E."/>
            <person name="Sieber C.M.K."/>
            <person name="Emerson J.B."/>
            <person name="Anantharaman K."/>
            <person name="Thomas B.C."/>
            <person name="Malmstrom R."/>
            <person name="Stieglmeier M."/>
            <person name="Klingl A."/>
            <person name="Woyke T."/>
            <person name="Ryan C.M."/>
            <person name="Banfield J.F."/>
        </authorList>
    </citation>
    <scope>NUCLEOTIDE SEQUENCE [LARGE SCALE GENOMIC DNA]</scope>
</reference>
<dbReference type="GO" id="GO:0004222">
    <property type="term" value="F:metalloendopeptidase activity"/>
    <property type="evidence" value="ECO:0007669"/>
    <property type="project" value="InterPro"/>
</dbReference>
<evidence type="ECO:0000256" key="5">
    <source>
        <dbReference type="ARBA" id="ARBA00022692"/>
    </source>
</evidence>
<dbReference type="Proteomes" id="UP000230136">
    <property type="component" value="Unassembled WGS sequence"/>
</dbReference>
<evidence type="ECO:0000256" key="6">
    <source>
        <dbReference type="ARBA" id="ARBA00022801"/>
    </source>
</evidence>
<evidence type="ECO:0000313" key="14">
    <source>
        <dbReference type="Proteomes" id="UP000230136"/>
    </source>
</evidence>
<keyword evidence="9" id="KW-0482">Metalloprotease</keyword>
<feature type="transmembrane region" description="Helical" evidence="11">
    <location>
        <begin position="211"/>
        <end position="233"/>
    </location>
</feature>
<organism evidence="13 14">
    <name type="scientific">Candidatus Komeilibacteria bacterium CG_4_9_14_0_8_um_filter_36_9</name>
    <dbReference type="NCBI Taxonomy" id="1974473"/>
    <lineage>
        <taxon>Bacteria</taxon>
        <taxon>Candidatus Komeiliibacteriota</taxon>
    </lineage>
</organism>
<evidence type="ECO:0000256" key="8">
    <source>
        <dbReference type="ARBA" id="ARBA00022989"/>
    </source>
</evidence>
<feature type="transmembrane region" description="Helical" evidence="11">
    <location>
        <begin position="120"/>
        <end position="140"/>
    </location>
</feature>
<evidence type="ECO:0000256" key="10">
    <source>
        <dbReference type="ARBA" id="ARBA00023136"/>
    </source>
</evidence>
<protein>
    <recommendedName>
        <fullName evidence="12">Peptidase M50 domain-containing protein</fullName>
    </recommendedName>
</protein>
<evidence type="ECO:0000256" key="2">
    <source>
        <dbReference type="ARBA" id="ARBA00004141"/>
    </source>
</evidence>
<sequence length="283" mass="31238">MYIGLFILLLVMSLAVHELGHGLAMLKYGVPIQSAGIGFRIPGLSWLCLRWRWREIDICIAPIMLGAYVEATTKGEAMLENLELRQRLTVYGAGIIGNIFFAGALLVLLAFGTVVLNHNIMGPLICVGTSLIICALVWFGRNIFNKYVIPIMGMLLFAVVISGFFQEPEVITREVVNEYGETVLITERAAPNISGPIGIVSMAAHDVDSPALLLLFAAFISISIGLFNMLPVFPLDGGRTALALLQQKIKTQWILNTFMFSGVAMIWSLFIYVMISDYINYIK</sequence>
<keyword evidence="6" id="KW-0378">Hydrolase</keyword>
<evidence type="ECO:0000256" key="7">
    <source>
        <dbReference type="ARBA" id="ARBA00022833"/>
    </source>
</evidence>
<dbReference type="CDD" id="cd05709">
    <property type="entry name" value="S2P-M50"/>
    <property type="match status" value="1"/>
</dbReference>
<comment type="caution">
    <text evidence="13">The sequence shown here is derived from an EMBL/GenBank/DDBJ whole genome shotgun (WGS) entry which is preliminary data.</text>
</comment>
<gene>
    <name evidence="13" type="ORF">CO073_03325</name>
</gene>
<feature type="transmembrane region" description="Helical" evidence="11">
    <location>
        <begin position="253"/>
        <end position="275"/>
    </location>
</feature>
<feature type="domain" description="Peptidase M50" evidence="12">
    <location>
        <begin position="6"/>
        <end position="268"/>
    </location>
</feature>